<sequence length="348" mass="36870">MGNGTVRIKRSLTVVGHSPDVVELRSGVWNKRSYTLTDDSGSGKLLTLVRSLDGSVTSRELAKREGVSRAEVESLVDHLLSLGAVESAPQSALDAYVDTIGALRLATGPGTKLPQSVLLLGDPGITATLAAHLDGIAGGRVLVGRDDEPAVAALASAGPDVLGDELALAEFAEAFEPWREHLVIVADTVIHPVRLTLLSRLSGRLGFPWLHAAVDGPFVLVGPTFVPGRSACYECFETRVTMNLRENASYLRYKEALAEGAVRHGTPAVLGPLKGLLACHTALEATNYLATGATFTIEKVLGIHVPTMEIAYHEVLRLPGCPGCGSVAGRDDTTVHFDARAWLDDTDD</sequence>
<organism evidence="1 2">
    <name type="scientific">Streptomyces morookaense</name>
    <name type="common">Streptoverticillium morookaense</name>
    <dbReference type="NCBI Taxonomy" id="1970"/>
    <lineage>
        <taxon>Bacteria</taxon>
        <taxon>Bacillati</taxon>
        <taxon>Actinomycetota</taxon>
        <taxon>Actinomycetes</taxon>
        <taxon>Kitasatosporales</taxon>
        <taxon>Streptomycetaceae</taxon>
        <taxon>Streptomyces</taxon>
    </lineage>
</organism>
<dbReference type="Gene3D" id="3.40.50.720">
    <property type="entry name" value="NAD(P)-binding Rossmann-like Domain"/>
    <property type="match status" value="1"/>
</dbReference>
<dbReference type="AlphaFoldDB" id="A0A7Y7AZB5"/>
<comment type="caution">
    <text evidence="1">The sequence shown here is derived from an EMBL/GenBank/DDBJ whole genome shotgun (WGS) entry which is preliminary data.</text>
</comment>
<proteinExistence type="predicted"/>
<reference evidence="1 2" key="1">
    <citation type="submission" date="2020-04" db="EMBL/GenBank/DDBJ databases">
        <title>Draft Genome Sequence of Streptomyces morookaense DSM 40503, an 8-azaguanine-producing strain.</title>
        <authorList>
            <person name="Qi J."/>
            <person name="Gao J.-M."/>
        </authorList>
    </citation>
    <scope>NUCLEOTIDE SEQUENCE [LARGE SCALE GENOMIC DNA]</scope>
    <source>
        <strain evidence="1 2">DSM 40503</strain>
    </source>
</reference>
<name>A0A7Y7AZB5_STRMO</name>
<accession>A0A7Y7AZB5</accession>
<dbReference type="InterPro" id="IPR022291">
    <property type="entry name" value="Bacteriocin_synth_cyclodeHase"/>
</dbReference>
<evidence type="ECO:0000313" key="1">
    <source>
        <dbReference type="EMBL" id="NVK76107.1"/>
    </source>
</evidence>
<dbReference type="GO" id="GO:0008641">
    <property type="term" value="F:ubiquitin-like modifier activating enzyme activity"/>
    <property type="evidence" value="ECO:0007669"/>
    <property type="project" value="InterPro"/>
</dbReference>
<dbReference type="SUPFAM" id="SSF69572">
    <property type="entry name" value="Activating enzymes of the ubiquitin-like proteins"/>
    <property type="match status" value="1"/>
</dbReference>
<dbReference type="EMBL" id="JABBXF010000001">
    <property type="protein sequence ID" value="NVK76107.1"/>
    <property type="molecule type" value="Genomic_DNA"/>
</dbReference>
<gene>
    <name evidence="1" type="ORF">HG542_00365</name>
</gene>
<evidence type="ECO:0000313" key="2">
    <source>
        <dbReference type="Proteomes" id="UP000587462"/>
    </source>
</evidence>
<dbReference type="InterPro" id="IPR035985">
    <property type="entry name" value="Ubiquitin-activating_enz"/>
</dbReference>
<protein>
    <submittedName>
        <fullName evidence="1">TOMM leader peptide-binding protein</fullName>
    </submittedName>
</protein>
<dbReference type="RefSeq" id="WP_171077905.1">
    <property type="nucleotide sequence ID" value="NZ_BNBU01000007.1"/>
</dbReference>
<dbReference type="Proteomes" id="UP000587462">
    <property type="component" value="Unassembled WGS sequence"/>
</dbReference>
<keyword evidence="2" id="KW-1185">Reference proteome</keyword>
<dbReference type="NCBIfam" id="TIGR03882">
    <property type="entry name" value="cyclo_dehyd_2"/>
    <property type="match status" value="1"/>
</dbReference>